<sequence>MAKIDNARVYEKTIPERVRKAYLDYQFFIEQYGKGAYD</sequence>
<proteinExistence type="predicted"/>
<dbReference type="EMBL" id="BBMR01000013">
    <property type="protein sequence ID" value="GAL22491.1"/>
    <property type="molecule type" value="Genomic_DNA"/>
</dbReference>
<dbReference type="Proteomes" id="UP000029228">
    <property type="component" value="Unassembled WGS sequence"/>
</dbReference>
<accession>A0A090S4P9</accession>
<name>A0A090S4P9_9VIBR</name>
<organism evidence="1 2">
    <name type="scientific">Vibrio maritimus</name>
    <dbReference type="NCBI Taxonomy" id="990268"/>
    <lineage>
        <taxon>Bacteria</taxon>
        <taxon>Pseudomonadati</taxon>
        <taxon>Pseudomonadota</taxon>
        <taxon>Gammaproteobacteria</taxon>
        <taxon>Vibrionales</taxon>
        <taxon>Vibrionaceae</taxon>
        <taxon>Vibrio</taxon>
    </lineage>
</organism>
<gene>
    <name evidence="1" type="ORF">JCM19235_4007</name>
</gene>
<evidence type="ECO:0000313" key="1">
    <source>
        <dbReference type="EMBL" id="GAL22491.1"/>
    </source>
</evidence>
<reference evidence="1 2" key="1">
    <citation type="submission" date="2014-09" db="EMBL/GenBank/DDBJ databases">
        <title>Vibrio maritimus JCM 19235. (C45) whole genome shotgun sequence.</title>
        <authorList>
            <person name="Sawabe T."/>
            <person name="Meirelles P."/>
            <person name="Nakanishi M."/>
            <person name="Sayaka M."/>
            <person name="Hattori M."/>
            <person name="Ohkuma M."/>
        </authorList>
    </citation>
    <scope>NUCLEOTIDE SEQUENCE [LARGE SCALE GENOMIC DNA]</scope>
    <source>
        <strain evidence="2">JCM19235</strain>
    </source>
</reference>
<evidence type="ECO:0000313" key="2">
    <source>
        <dbReference type="Proteomes" id="UP000029228"/>
    </source>
</evidence>
<dbReference type="AlphaFoldDB" id="A0A090S4P9"/>
<reference evidence="1 2" key="2">
    <citation type="submission" date="2014-09" db="EMBL/GenBank/DDBJ databases">
        <authorList>
            <consortium name="NBRP consortium"/>
            <person name="Sawabe T."/>
            <person name="Meirelles P."/>
            <person name="Nakanishi M."/>
            <person name="Sayaka M."/>
            <person name="Hattori M."/>
            <person name="Ohkuma M."/>
        </authorList>
    </citation>
    <scope>NUCLEOTIDE SEQUENCE [LARGE SCALE GENOMIC DNA]</scope>
    <source>
        <strain evidence="2">JCM19235</strain>
    </source>
</reference>
<protein>
    <submittedName>
        <fullName evidence="1">Uncharacterized protein</fullName>
    </submittedName>
</protein>
<keyword evidence="2" id="KW-1185">Reference proteome</keyword>
<comment type="caution">
    <text evidence="1">The sequence shown here is derived from an EMBL/GenBank/DDBJ whole genome shotgun (WGS) entry which is preliminary data.</text>
</comment>